<evidence type="ECO:0000313" key="2">
    <source>
        <dbReference type="Proteomes" id="UP000251889"/>
    </source>
</evidence>
<dbReference type="CDD" id="cd07177">
    <property type="entry name" value="terB_like"/>
    <property type="match status" value="1"/>
</dbReference>
<sequence length="146" mass="17330">MIGFFEHQYLSYKKNHIRNLLALAKVDGHMHEKEEKLLYRIGKRYGLKDRQVKLLIDSDEKYEVIVPDNHNDKMNLLYDLVLMVYADDVVDDHEIEFCEEAVKQFGMKKGLVNWLLSEFERGTPPPPEEWDEIKAEALEKYTTKKK</sequence>
<keyword evidence="2" id="KW-1185">Reference proteome</keyword>
<evidence type="ECO:0000313" key="1">
    <source>
        <dbReference type="EMBL" id="RAW01450.1"/>
    </source>
</evidence>
<proteinExistence type="predicted"/>
<dbReference type="Proteomes" id="UP000251889">
    <property type="component" value="Unassembled WGS sequence"/>
</dbReference>
<protein>
    <recommendedName>
        <fullName evidence="3">TerB family tellurite resistance protein</fullName>
    </recommendedName>
</protein>
<gene>
    <name evidence="1" type="ORF">DQQ10_11150</name>
</gene>
<evidence type="ECO:0008006" key="3">
    <source>
        <dbReference type="Google" id="ProtNLM"/>
    </source>
</evidence>
<organism evidence="1 2">
    <name type="scientific">Pseudochryseolinea flava</name>
    <dbReference type="NCBI Taxonomy" id="2059302"/>
    <lineage>
        <taxon>Bacteria</taxon>
        <taxon>Pseudomonadati</taxon>
        <taxon>Bacteroidota</taxon>
        <taxon>Cytophagia</taxon>
        <taxon>Cytophagales</taxon>
        <taxon>Fulvivirgaceae</taxon>
        <taxon>Pseudochryseolinea</taxon>
    </lineage>
</organism>
<comment type="caution">
    <text evidence="1">The sequence shown here is derived from an EMBL/GenBank/DDBJ whole genome shotgun (WGS) entry which is preliminary data.</text>
</comment>
<dbReference type="EMBL" id="QMFY01000004">
    <property type="protein sequence ID" value="RAW01450.1"/>
    <property type="molecule type" value="Genomic_DNA"/>
</dbReference>
<reference evidence="1 2" key="1">
    <citation type="submission" date="2018-06" db="EMBL/GenBank/DDBJ databases">
        <title>Chryseolinea flavus sp. nov., a member of the phylum Bacteroidetes isolated from soil.</title>
        <authorList>
            <person name="Li Y."/>
            <person name="Wang J."/>
        </authorList>
    </citation>
    <scope>NUCLEOTIDE SEQUENCE [LARGE SCALE GENOMIC DNA]</scope>
    <source>
        <strain evidence="1 2">SDU1-6</strain>
    </source>
</reference>
<dbReference type="OrthoDB" id="851603at2"/>
<dbReference type="InterPro" id="IPR029024">
    <property type="entry name" value="TerB-like"/>
</dbReference>
<name>A0A364Y3R0_9BACT</name>
<dbReference type="Gene3D" id="1.10.3680.10">
    <property type="entry name" value="TerB-like"/>
    <property type="match status" value="1"/>
</dbReference>
<accession>A0A364Y3R0</accession>
<dbReference type="AlphaFoldDB" id="A0A364Y3R0"/>
<dbReference type="RefSeq" id="WP_112746936.1">
    <property type="nucleotide sequence ID" value="NZ_QMFY01000004.1"/>
</dbReference>
<dbReference type="SUPFAM" id="SSF158682">
    <property type="entry name" value="TerB-like"/>
    <property type="match status" value="1"/>
</dbReference>